<evidence type="ECO:0000256" key="9">
    <source>
        <dbReference type="SAM" id="MobiDB-lite"/>
    </source>
</evidence>
<reference evidence="12 13" key="1">
    <citation type="journal article" date="2018" name="Sci. Rep.">
        <title>Comparative analysis of the Pocillopora damicornis genome highlights role of immune system in coral evolution.</title>
        <authorList>
            <person name="Cunning R."/>
            <person name="Bay R.A."/>
            <person name="Gillette P."/>
            <person name="Baker A.C."/>
            <person name="Traylor-Knowles N."/>
        </authorList>
    </citation>
    <scope>NUCLEOTIDE SEQUENCE [LARGE SCALE GENOMIC DNA]</scope>
    <source>
        <strain evidence="12">RSMAS</strain>
        <tissue evidence="12">Whole animal</tissue>
    </source>
</reference>
<keyword evidence="4 10" id="KW-1133">Transmembrane helix</keyword>
<dbReference type="Gene3D" id="1.10.287.70">
    <property type="match status" value="1"/>
</dbReference>
<evidence type="ECO:0000256" key="5">
    <source>
        <dbReference type="ARBA" id="ARBA00023065"/>
    </source>
</evidence>
<dbReference type="Proteomes" id="UP000275408">
    <property type="component" value="Unassembled WGS sequence"/>
</dbReference>
<gene>
    <name evidence="12" type="ORF">pdam_00021662</name>
</gene>
<dbReference type="GO" id="GO:0015271">
    <property type="term" value="F:outward rectifier potassium channel activity"/>
    <property type="evidence" value="ECO:0007669"/>
    <property type="project" value="TreeGrafter"/>
</dbReference>
<comment type="similarity">
    <text evidence="8">Belongs to the two pore domain potassium channel (TC 1.A.1.8) family.</text>
</comment>
<evidence type="ECO:0000313" key="13">
    <source>
        <dbReference type="Proteomes" id="UP000275408"/>
    </source>
</evidence>
<proteinExistence type="inferred from homology"/>
<sequence length="365" mass="41328">MQTTFLHCRVRDNAMEVSDSSKVLCIRMVLFSIYVLAGAAVFQAIESQEQLQEIRSHRDTRKEILQKYNITAIDADRWMETFPSTVLGNEGFLEWNFGNSFLFAMVVITTIGYGNIVPKTVQGRLFCVVYALFGIPGTCLTLKAVGDKIAEIFTRLVTTFEQRLLKRPHPRHVELKVASMTIFLTVILLLPLMSLIVKVRHQEWTFIDSFYFTFITLSTIGFGDLLPQFNKDADYILVLLAFVGLAFVSSIFCSMNTVLEQYGVSARVVQSLREKRRDEEMSNVDEGADLDKKDKSLRDSNGFKDGAVMGNDKHVLQNDSTENEENGDLELKPLSNRNSLIIDEEGKMANRRKRGSTVSLGIFQC</sequence>
<keyword evidence="6 10" id="KW-0472">Membrane</keyword>
<evidence type="ECO:0000256" key="4">
    <source>
        <dbReference type="ARBA" id="ARBA00022989"/>
    </source>
</evidence>
<evidence type="ECO:0000256" key="3">
    <source>
        <dbReference type="ARBA" id="ARBA00022692"/>
    </source>
</evidence>
<dbReference type="EMBL" id="RCHS01001253">
    <property type="protein sequence ID" value="RMX54486.1"/>
    <property type="molecule type" value="Genomic_DNA"/>
</dbReference>
<comment type="caution">
    <text evidence="12">The sequence shown here is derived from an EMBL/GenBank/DDBJ whole genome shotgun (WGS) entry which is preliminary data.</text>
</comment>
<evidence type="ECO:0000256" key="7">
    <source>
        <dbReference type="ARBA" id="ARBA00023303"/>
    </source>
</evidence>
<keyword evidence="2 8" id="KW-0813">Transport</keyword>
<dbReference type="InterPro" id="IPR003280">
    <property type="entry name" value="2pore_dom_K_chnl"/>
</dbReference>
<feature type="domain" description="Potassium channel" evidence="11">
    <location>
        <begin position="186"/>
        <end position="260"/>
    </location>
</feature>
<feature type="transmembrane region" description="Helical" evidence="10">
    <location>
        <begin position="235"/>
        <end position="259"/>
    </location>
</feature>
<organism evidence="12 13">
    <name type="scientific">Pocillopora damicornis</name>
    <name type="common">Cauliflower coral</name>
    <name type="synonym">Millepora damicornis</name>
    <dbReference type="NCBI Taxonomy" id="46731"/>
    <lineage>
        <taxon>Eukaryota</taxon>
        <taxon>Metazoa</taxon>
        <taxon>Cnidaria</taxon>
        <taxon>Anthozoa</taxon>
        <taxon>Hexacorallia</taxon>
        <taxon>Scleractinia</taxon>
        <taxon>Astrocoeniina</taxon>
        <taxon>Pocilloporidae</taxon>
        <taxon>Pocillopora</taxon>
    </lineage>
</organism>
<feature type="transmembrane region" description="Helical" evidence="10">
    <location>
        <begin position="209"/>
        <end position="229"/>
    </location>
</feature>
<feature type="transmembrane region" description="Helical" evidence="10">
    <location>
        <begin position="24"/>
        <end position="45"/>
    </location>
</feature>
<comment type="subcellular location">
    <subcellularLocation>
        <location evidence="1">Membrane</location>
        <topology evidence="1">Multi-pass membrane protein</topology>
    </subcellularLocation>
</comment>
<keyword evidence="7 8" id="KW-0407">Ion channel</keyword>
<dbReference type="AlphaFoldDB" id="A0A3M6ULF0"/>
<dbReference type="PRINTS" id="PR01333">
    <property type="entry name" value="2POREKCHANEL"/>
</dbReference>
<keyword evidence="13" id="KW-1185">Reference proteome</keyword>
<evidence type="ECO:0000256" key="2">
    <source>
        <dbReference type="ARBA" id="ARBA00022448"/>
    </source>
</evidence>
<dbReference type="OrthoDB" id="297496at2759"/>
<feature type="transmembrane region" description="Helical" evidence="10">
    <location>
        <begin position="95"/>
        <end position="113"/>
    </location>
</feature>
<feature type="region of interest" description="Disordered" evidence="9">
    <location>
        <begin position="279"/>
        <end position="330"/>
    </location>
</feature>
<dbReference type="InterPro" id="IPR013099">
    <property type="entry name" value="K_chnl_dom"/>
</dbReference>
<dbReference type="GO" id="GO:0030322">
    <property type="term" value="P:stabilization of membrane potential"/>
    <property type="evidence" value="ECO:0007669"/>
    <property type="project" value="TreeGrafter"/>
</dbReference>
<dbReference type="GO" id="GO:0022841">
    <property type="term" value="F:potassium ion leak channel activity"/>
    <property type="evidence" value="ECO:0007669"/>
    <property type="project" value="TreeGrafter"/>
</dbReference>
<evidence type="ECO:0000259" key="11">
    <source>
        <dbReference type="Pfam" id="PF07885"/>
    </source>
</evidence>
<keyword evidence="3 8" id="KW-0812">Transmembrane</keyword>
<dbReference type="PANTHER" id="PTHR11003:SF345">
    <property type="entry name" value="TWIK FAMILY OF POTASSIUM CHANNELS PROTEIN 18"/>
    <property type="match status" value="1"/>
</dbReference>
<dbReference type="OMA" id="EEMEWAW"/>
<evidence type="ECO:0000256" key="1">
    <source>
        <dbReference type="ARBA" id="ARBA00004141"/>
    </source>
</evidence>
<evidence type="ECO:0000256" key="10">
    <source>
        <dbReference type="SAM" id="Phobius"/>
    </source>
</evidence>
<feature type="transmembrane region" description="Helical" evidence="10">
    <location>
        <begin position="125"/>
        <end position="146"/>
    </location>
</feature>
<evidence type="ECO:0000256" key="6">
    <source>
        <dbReference type="ARBA" id="ARBA00023136"/>
    </source>
</evidence>
<dbReference type="SUPFAM" id="SSF81324">
    <property type="entry name" value="Voltage-gated potassium channels"/>
    <property type="match status" value="2"/>
</dbReference>
<dbReference type="PANTHER" id="PTHR11003">
    <property type="entry name" value="POTASSIUM CHANNEL, SUBFAMILY K"/>
    <property type="match status" value="1"/>
</dbReference>
<protein>
    <recommendedName>
        <fullName evidence="11">Potassium channel domain-containing protein</fullName>
    </recommendedName>
</protein>
<evidence type="ECO:0000313" key="12">
    <source>
        <dbReference type="EMBL" id="RMX54486.1"/>
    </source>
</evidence>
<evidence type="ECO:0000256" key="8">
    <source>
        <dbReference type="RuleBase" id="RU003857"/>
    </source>
</evidence>
<dbReference type="Pfam" id="PF07885">
    <property type="entry name" value="Ion_trans_2"/>
    <property type="match status" value="2"/>
</dbReference>
<feature type="transmembrane region" description="Helical" evidence="10">
    <location>
        <begin position="177"/>
        <end position="197"/>
    </location>
</feature>
<accession>A0A3M6ULF0</accession>
<dbReference type="GO" id="GO:0005886">
    <property type="term" value="C:plasma membrane"/>
    <property type="evidence" value="ECO:0007669"/>
    <property type="project" value="TreeGrafter"/>
</dbReference>
<keyword evidence="5 8" id="KW-0406">Ion transport</keyword>
<feature type="compositionally biased region" description="Basic and acidic residues" evidence="9">
    <location>
        <begin position="289"/>
        <end position="302"/>
    </location>
</feature>
<feature type="domain" description="Potassium channel" evidence="11">
    <location>
        <begin position="90"/>
        <end position="149"/>
    </location>
</feature>
<name>A0A3M6ULF0_POCDA</name>